<comment type="caution">
    <text evidence="2">The sequence shown here is derived from an EMBL/GenBank/DDBJ whole genome shotgun (WGS) entry which is preliminary data.</text>
</comment>
<keyword evidence="3" id="KW-1185">Reference proteome</keyword>
<dbReference type="EMBL" id="JARIHO010000050">
    <property type="protein sequence ID" value="KAJ7321587.1"/>
    <property type="molecule type" value="Genomic_DNA"/>
</dbReference>
<organism evidence="2 3">
    <name type="scientific">Mycena albidolilacea</name>
    <dbReference type="NCBI Taxonomy" id="1033008"/>
    <lineage>
        <taxon>Eukaryota</taxon>
        <taxon>Fungi</taxon>
        <taxon>Dikarya</taxon>
        <taxon>Basidiomycota</taxon>
        <taxon>Agaricomycotina</taxon>
        <taxon>Agaricomycetes</taxon>
        <taxon>Agaricomycetidae</taxon>
        <taxon>Agaricales</taxon>
        <taxon>Marasmiineae</taxon>
        <taxon>Mycenaceae</taxon>
        <taxon>Mycena</taxon>
    </lineage>
</organism>
<proteinExistence type="predicted"/>
<feature type="chain" id="PRO_5042179567" evidence="1">
    <location>
        <begin position="20"/>
        <end position="79"/>
    </location>
</feature>
<name>A0AAD6ZH32_9AGAR</name>
<reference evidence="2" key="1">
    <citation type="submission" date="2023-03" db="EMBL/GenBank/DDBJ databases">
        <title>Massive genome expansion in bonnet fungi (Mycena s.s.) driven by repeated elements and novel gene families across ecological guilds.</title>
        <authorList>
            <consortium name="Lawrence Berkeley National Laboratory"/>
            <person name="Harder C.B."/>
            <person name="Miyauchi S."/>
            <person name="Viragh M."/>
            <person name="Kuo A."/>
            <person name="Thoen E."/>
            <person name="Andreopoulos B."/>
            <person name="Lu D."/>
            <person name="Skrede I."/>
            <person name="Drula E."/>
            <person name="Henrissat B."/>
            <person name="Morin E."/>
            <person name="Kohler A."/>
            <person name="Barry K."/>
            <person name="LaButti K."/>
            <person name="Morin E."/>
            <person name="Salamov A."/>
            <person name="Lipzen A."/>
            <person name="Mereny Z."/>
            <person name="Hegedus B."/>
            <person name="Baldrian P."/>
            <person name="Stursova M."/>
            <person name="Weitz H."/>
            <person name="Taylor A."/>
            <person name="Grigoriev I.V."/>
            <person name="Nagy L.G."/>
            <person name="Martin F."/>
            <person name="Kauserud H."/>
        </authorList>
    </citation>
    <scope>NUCLEOTIDE SEQUENCE</scope>
    <source>
        <strain evidence="2">CBHHK002</strain>
    </source>
</reference>
<dbReference type="Proteomes" id="UP001218218">
    <property type="component" value="Unassembled WGS sequence"/>
</dbReference>
<accession>A0AAD6ZH32</accession>
<dbReference type="AlphaFoldDB" id="A0AAD6ZH32"/>
<gene>
    <name evidence="2" type="ORF">DFH08DRAFT_969954</name>
</gene>
<evidence type="ECO:0000256" key="1">
    <source>
        <dbReference type="SAM" id="SignalP"/>
    </source>
</evidence>
<feature type="signal peptide" evidence="1">
    <location>
        <begin position="1"/>
        <end position="19"/>
    </location>
</feature>
<evidence type="ECO:0000313" key="3">
    <source>
        <dbReference type="Proteomes" id="UP001218218"/>
    </source>
</evidence>
<keyword evidence="1" id="KW-0732">Signal</keyword>
<sequence>MQFKLIVSFALALATQAGASILQRQIQECCIPAKYACTPVPPNPPYPPPFPPQGCCLGLVCQPNPVLPQQFGTCLPPAA</sequence>
<evidence type="ECO:0000313" key="2">
    <source>
        <dbReference type="EMBL" id="KAJ7321587.1"/>
    </source>
</evidence>
<protein>
    <submittedName>
        <fullName evidence="2">Uncharacterized protein</fullName>
    </submittedName>
</protein>